<dbReference type="Pfam" id="PF00561">
    <property type="entry name" value="Abhydrolase_1"/>
    <property type="match status" value="1"/>
</dbReference>
<keyword evidence="7" id="KW-1185">Reference proteome</keyword>
<dbReference type="EMBL" id="JACAZI010000022">
    <property type="protein sequence ID" value="KAF7336666.1"/>
    <property type="molecule type" value="Genomic_DNA"/>
</dbReference>
<sequence>MVLFATPLKFLAAGALVSSLEVFADSEFQWNKLHATDKLIWTPCYSGFECSLLEVPLDYSSSAAGTASIAIARYPANCTKSEYRGPILLNPGGPGGSGIDYVIAAGASIATIIGEQYDIVGFDPRGVSYSTPTVSFFQTEVERALWMPPSKNNIVYPSLNQTADAVAIQWARAQLVGQLAVNRNQENYIQYMTTDNTARDMLRITEAFGFDKLQYWGVSYGSVLGSTFAAMFPDKVGRVVVDGVLDMNAWFTANLTLEMGDTNKDLQTFVDGCAAAGPDACAFHASSSAEVAAKLDALSAAIKAQPVPVITPVSYGIVDYTFLRNFIFQALYSPYDTFVGLAQSLADLARGNATTMYAATEVPPFECQCNSTTPFHENEYEAAIAVACGDALPENDTVAQLQAFYASEATVSSFADMWGNWRIVCSGWKLHRENRFKGKPSFLHLACNTADPVTPLVGAKSTADAFPGSVLLTVDSPGHTSVNAHSTCSYGYLREYFQNGTLPAPGTVCRPDGVLFPPAEATTEGVTPRGAGRAAGGADEGLTHDWEGYAPRDAHVCVEEVLVYEISRY</sequence>
<feature type="chain" id="PRO_5034852600" evidence="3">
    <location>
        <begin position="20"/>
        <end position="569"/>
    </location>
</feature>
<evidence type="ECO:0000313" key="7">
    <source>
        <dbReference type="Proteomes" id="UP000620124"/>
    </source>
</evidence>
<feature type="signal peptide" evidence="3">
    <location>
        <begin position="1"/>
        <end position="19"/>
    </location>
</feature>
<dbReference type="PANTHER" id="PTHR43248">
    <property type="entry name" value="2-SUCCINYL-6-HYDROXY-2,4-CYCLOHEXADIENE-1-CARBOXYLATE SYNTHASE"/>
    <property type="match status" value="1"/>
</dbReference>
<gene>
    <name evidence="6" type="ORF">MVEN_02101400</name>
</gene>
<name>A0A8H6X9Q3_9AGAR</name>
<reference evidence="6" key="1">
    <citation type="submission" date="2020-05" db="EMBL/GenBank/DDBJ databases">
        <title>Mycena genomes resolve the evolution of fungal bioluminescence.</title>
        <authorList>
            <person name="Tsai I.J."/>
        </authorList>
    </citation>
    <scope>NUCLEOTIDE SEQUENCE</scope>
    <source>
        <strain evidence="6">CCC161011</strain>
    </source>
</reference>
<proteinExistence type="inferred from homology"/>
<keyword evidence="3" id="KW-0732">Signal</keyword>
<feature type="domain" description="Peptidase S33 tripeptidyl aminopeptidase-like C-terminal" evidence="5">
    <location>
        <begin position="414"/>
        <end position="509"/>
    </location>
</feature>
<evidence type="ECO:0000259" key="4">
    <source>
        <dbReference type="Pfam" id="PF00561"/>
    </source>
</evidence>
<evidence type="ECO:0000256" key="3">
    <source>
        <dbReference type="SAM" id="SignalP"/>
    </source>
</evidence>
<dbReference type="Proteomes" id="UP000620124">
    <property type="component" value="Unassembled WGS sequence"/>
</dbReference>
<dbReference type="GO" id="GO:0016787">
    <property type="term" value="F:hydrolase activity"/>
    <property type="evidence" value="ECO:0007669"/>
    <property type="project" value="UniProtKB-KW"/>
</dbReference>
<dbReference type="InterPro" id="IPR013595">
    <property type="entry name" value="Pept_S33_TAP-like_C"/>
</dbReference>
<evidence type="ECO:0000259" key="5">
    <source>
        <dbReference type="Pfam" id="PF08386"/>
    </source>
</evidence>
<evidence type="ECO:0000313" key="6">
    <source>
        <dbReference type="EMBL" id="KAF7336666.1"/>
    </source>
</evidence>
<dbReference type="PANTHER" id="PTHR43248:SF25">
    <property type="entry name" value="AB HYDROLASE-1 DOMAIN-CONTAINING PROTEIN-RELATED"/>
    <property type="match status" value="1"/>
</dbReference>
<dbReference type="Pfam" id="PF08386">
    <property type="entry name" value="Abhydrolase_4"/>
    <property type="match status" value="1"/>
</dbReference>
<protein>
    <submittedName>
        <fullName evidence="6">AB hydrolase-1 domain-containing protein</fullName>
    </submittedName>
</protein>
<dbReference type="InterPro" id="IPR051601">
    <property type="entry name" value="Serine_prot/Carboxylest_S33"/>
</dbReference>
<dbReference type="SUPFAM" id="SSF53474">
    <property type="entry name" value="alpha/beta-Hydrolases"/>
    <property type="match status" value="1"/>
</dbReference>
<dbReference type="OrthoDB" id="425534at2759"/>
<evidence type="ECO:0000256" key="1">
    <source>
        <dbReference type="ARBA" id="ARBA00010088"/>
    </source>
</evidence>
<dbReference type="InterPro" id="IPR000073">
    <property type="entry name" value="AB_hydrolase_1"/>
</dbReference>
<dbReference type="Gene3D" id="3.40.50.1820">
    <property type="entry name" value="alpha/beta hydrolase"/>
    <property type="match status" value="1"/>
</dbReference>
<accession>A0A8H6X9Q3</accession>
<feature type="domain" description="AB hydrolase-1" evidence="4">
    <location>
        <begin position="86"/>
        <end position="257"/>
    </location>
</feature>
<keyword evidence="2 6" id="KW-0378">Hydrolase</keyword>
<dbReference type="AlphaFoldDB" id="A0A8H6X9Q3"/>
<comment type="similarity">
    <text evidence="1">Belongs to the peptidase S33 family.</text>
</comment>
<dbReference type="InterPro" id="IPR029058">
    <property type="entry name" value="AB_hydrolase_fold"/>
</dbReference>
<evidence type="ECO:0000256" key="2">
    <source>
        <dbReference type="ARBA" id="ARBA00022801"/>
    </source>
</evidence>
<organism evidence="6 7">
    <name type="scientific">Mycena venus</name>
    <dbReference type="NCBI Taxonomy" id="2733690"/>
    <lineage>
        <taxon>Eukaryota</taxon>
        <taxon>Fungi</taxon>
        <taxon>Dikarya</taxon>
        <taxon>Basidiomycota</taxon>
        <taxon>Agaricomycotina</taxon>
        <taxon>Agaricomycetes</taxon>
        <taxon>Agaricomycetidae</taxon>
        <taxon>Agaricales</taxon>
        <taxon>Marasmiineae</taxon>
        <taxon>Mycenaceae</taxon>
        <taxon>Mycena</taxon>
    </lineage>
</organism>
<comment type="caution">
    <text evidence="6">The sequence shown here is derived from an EMBL/GenBank/DDBJ whole genome shotgun (WGS) entry which is preliminary data.</text>
</comment>